<comment type="caution">
    <text evidence="2">The sequence shown here is derived from an EMBL/GenBank/DDBJ whole genome shotgun (WGS) entry which is preliminary data.</text>
</comment>
<dbReference type="InterPro" id="IPR058548">
    <property type="entry name" value="MlaB-like_STAS"/>
</dbReference>
<evidence type="ECO:0000259" key="1">
    <source>
        <dbReference type="PROSITE" id="PS50801"/>
    </source>
</evidence>
<dbReference type="AlphaFoldDB" id="A0A918R7N8"/>
<feature type="domain" description="STAS" evidence="1">
    <location>
        <begin position="13"/>
        <end position="110"/>
    </location>
</feature>
<name>A0A918R7N8_9ACTN</name>
<dbReference type="Pfam" id="PF13466">
    <property type="entry name" value="STAS_2"/>
    <property type="match status" value="1"/>
</dbReference>
<evidence type="ECO:0000313" key="3">
    <source>
        <dbReference type="Proteomes" id="UP000634660"/>
    </source>
</evidence>
<dbReference type="CDD" id="cd07043">
    <property type="entry name" value="STAS_anti-anti-sigma_factors"/>
    <property type="match status" value="1"/>
</dbReference>
<dbReference type="PROSITE" id="PS50801">
    <property type="entry name" value="STAS"/>
    <property type="match status" value="1"/>
</dbReference>
<dbReference type="Proteomes" id="UP000634660">
    <property type="component" value="Unassembled WGS sequence"/>
</dbReference>
<sequence length="110" mass="11678">MKQQVGVVPDQGDGVRVIVCVGEFDQDTLGPLREAGAAAVADPSIRRTVLDVSRAAFADSAMLNQMLRLLRHGRLVLAGPLPGSLARTWEVTEADRLFPTADGVDAARAL</sequence>
<organism evidence="2 3">
    <name type="scientific">Streptomyces subrutilus</name>
    <dbReference type="NCBI Taxonomy" id="36818"/>
    <lineage>
        <taxon>Bacteria</taxon>
        <taxon>Bacillati</taxon>
        <taxon>Actinomycetota</taxon>
        <taxon>Actinomycetes</taxon>
        <taxon>Kitasatosporales</taxon>
        <taxon>Streptomycetaceae</taxon>
        <taxon>Streptomyces</taxon>
    </lineage>
</organism>
<reference evidence="2" key="2">
    <citation type="submission" date="2020-09" db="EMBL/GenBank/DDBJ databases">
        <authorList>
            <person name="Sun Q."/>
            <person name="Ohkuma M."/>
        </authorList>
    </citation>
    <scope>NUCLEOTIDE SEQUENCE</scope>
    <source>
        <strain evidence="2">JCM 4834</strain>
    </source>
</reference>
<evidence type="ECO:0000313" key="2">
    <source>
        <dbReference type="EMBL" id="GGZ89108.1"/>
    </source>
</evidence>
<dbReference type="EMBL" id="BMVX01000027">
    <property type="protein sequence ID" value="GGZ89108.1"/>
    <property type="molecule type" value="Genomic_DNA"/>
</dbReference>
<accession>A0A918R7N8</accession>
<proteinExistence type="predicted"/>
<reference evidence="2" key="1">
    <citation type="journal article" date="2014" name="Int. J. Syst. Evol. Microbiol.">
        <title>Complete genome sequence of Corynebacterium casei LMG S-19264T (=DSM 44701T), isolated from a smear-ripened cheese.</title>
        <authorList>
            <consortium name="US DOE Joint Genome Institute (JGI-PGF)"/>
            <person name="Walter F."/>
            <person name="Albersmeier A."/>
            <person name="Kalinowski J."/>
            <person name="Ruckert C."/>
        </authorList>
    </citation>
    <scope>NUCLEOTIDE SEQUENCE</scope>
    <source>
        <strain evidence="2">JCM 4834</strain>
    </source>
</reference>
<protein>
    <recommendedName>
        <fullName evidence="1">STAS domain-containing protein</fullName>
    </recommendedName>
</protein>
<dbReference type="Gene3D" id="3.30.750.24">
    <property type="entry name" value="STAS domain"/>
    <property type="match status" value="1"/>
</dbReference>
<dbReference type="SUPFAM" id="SSF52091">
    <property type="entry name" value="SpoIIaa-like"/>
    <property type="match status" value="1"/>
</dbReference>
<gene>
    <name evidence="2" type="ORF">GCM10010371_56330</name>
</gene>
<dbReference type="InterPro" id="IPR002645">
    <property type="entry name" value="STAS_dom"/>
</dbReference>
<dbReference type="InterPro" id="IPR036513">
    <property type="entry name" value="STAS_dom_sf"/>
</dbReference>